<dbReference type="EMBL" id="CP001523">
    <property type="protein sequence ID" value="ACN93527.1"/>
    <property type="molecule type" value="Genomic_DNA"/>
</dbReference>
<name>A0A806CN54_9SPIR</name>
<gene>
    <name evidence="1" type="ORF">BSV1_I36</name>
</gene>
<keyword evidence="1" id="KW-0614">Plasmid</keyword>
<protein>
    <submittedName>
        <fullName evidence="1">Uncharacterized protein</fullName>
    </submittedName>
</protein>
<sequence length="50" mass="5635">MIFIISKLKSSGAIKASSGKVFALGIVFDEDNTSLEYTMIIHNYLNYFED</sequence>
<proteinExistence type="predicted"/>
<geneLocation type="plasmid" evidence="1 2">
    <name>SV1_lp28-4</name>
</geneLocation>
<accession>A0A806CN54</accession>
<evidence type="ECO:0000313" key="1">
    <source>
        <dbReference type="EMBL" id="ACN93527.1"/>
    </source>
</evidence>
<dbReference type="AlphaFoldDB" id="A0A806CN54"/>
<organism evidence="1 2">
    <name type="scientific">Borreliella finlandensis</name>
    <dbReference type="NCBI Taxonomy" id="498741"/>
    <lineage>
        <taxon>Bacteria</taxon>
        <taxon>Pseudomonadati</taxon>
        <taxon>Spirochaetota</taxon>
        <taxon>Spirochaetia</taxon>
        <taxon>Spirochaetales</taxon>
        <taxon>Borreliaceae</taxon>
        <taxon>Borreliella</taxon>
    </lineage>
</organism>
<dbReference type="Proteomes" id="UP000006166">
    <property type="component" value="Plasmid SV1_lp28-4"/>
</dbReference>
<keyword evidence="2" id="KW-1185">Reference proteome</keyword>
<reference evidence="1 2" key="1">
    <citation type="journal article" date="2011" name="J. Bacteriol.">
        <title>Whole genome sequence of an unusual Borrelia burgdorferi sensu lato isolate.</title>
        <authorList>
            <person name="Casjens S.R."/>
            <person name="Fraser-Liggett C.M."/>
            <person name="Mongodin E.F."/>
            <person name="Qiu W.G."/>
            <person name="Dunn J.J."/>
            <person name="Luft B.J."/>
            <person name="Schutzer S.E."/>
        </authorList>
    </citation>
    <scope>NUCLEOTIDE SEQUENCE [LARGE SCALE GENOMIC DNA]</scope>
    <source>
        <strain evidence="1 2">SV1</strain>
    </source>
</reference>
<dbReference type="RefSeq" id="WP_012672235.1">
    <property type="nucleotide sequence ID" value="NC_012230.1"/>
</dbReference>
<evidence type="ECO:0000313" key="2">
    <source>
        <dbReference type="Proteomes" id="UP000006166"/>
    </source>
</evidence>